<dbReference type="Pfam" id="PF01011">
    <property type="entry name" value="PQQ"/>
    <property type="match status" value="1"/>
</dbReference>
<dbReference type="InterPro" id="IPR002372">
    <property type="entry name" value="PQQ_rpt_dom"/>
</dbReference>
<dbReference type="AlphaFoldDB" id="A0A9X8CYI6"/>
<feature type="non-terminal residue" evidence="2">
    <location>
        <position position="1"/>
    </location>
</feature>
<evidence type="ECO:0000259" key="1">
    <source>
        <dbReference type="Pfam" id="PF01011"/>
    </source>
</evidence>
<evidence type="ECO:0000313" key="3">
    <source>
        <dbReference type="Proteomes" id="UP000265619"/>
    </source>
</evidence>
<proteinExistence type="predicted"/>
<evidence type="ECO:0000313" key="2">
    <source>
        <dbReference type="EMBL" id="RIX72275.1"/>
    </source>
</evidence>
<protein>
    <submittedName>
        <fullName evidence="2">Quinate dehydrogenase</fullName>
    </submittedName>
</protein>
<comment type="caution">
    <text evidence="2">The sequence shown here is derived from an EMBL/GenBank/DDBJ whole genome shotgun (WGS) entry which is preliminary data.</text>
</comment>
<organism evidence="2 3">
    <name type="scientific">Acidovorax cavernicola</name>
    <dbReference type="NCBI Taxonomy" id="1675792"/>
    <lineage>
        <taxon>Bacteria</taxon>
        <taxon>Pseudomonadati</taxon>
        <taxon>Pseudomonadota</taxon>
        <taxon>Betaproteobacteria</taxon>
        <taxon>Burkholderiales</taxon>
        <taxon>Comamonadaceae</taxon>
        <taxon>Acidovorax</taxon>
    </lineage>
</organism>
<dbReference type="Gene3D" id="2.140.10.10">
    <property type="entry name" value="Quinoprotein alcohol dehydrogenase-like superfamily"/>
    <property type="match status" value="1"/>
</dbReference>
<name>A0A9X8CYI6_9BURK</name>
<dbReference type="RefSeq" id="WP_205736842.1">
    <property type="nucleotide sequence ID" value="NZ_QXMN01000101.1"/>
</dbReference>
<dbReference type="InterPro" id="IPR011047">
    <property type="entry name" value="Quinoprotein_ADH-like_sf"/>
</dbReference>
<accession>A0A9X8CYI6</accession>
<keyword evidence="3" id="KW-1185">Reference proteome</keyword>
<gene>
    <name evidence="2" type="ORF">D3H34_31005</name>
</gene>
<feature type="domain" description="Pyrrolo-quinoline quinone repeat" evidence="1">
    <location>
        <begin position="1"/>
        <end position="35"/>
    </location>
</feature>
<dbReference type="SUPFAM" id="SSF50998">
    <property type="entry name" value="Quinoprotein alcohol dehydrogenase-like"/>
    <property type="match status" value="1"/>
</dbReference>
<reference evidence="2 3" key="1">
    <citation type="submission" date="2018-09" db="EMBL/GenBank/DDBJ databases">
        <title>Acidovorax cavernicola nov. sp. isolated from Gruta de las Maravillas (Aracena, Spain).</title>
        <authorList>
            <person name="Jurado V."/>
            <person name="Gutierrez-Patricio S."/>
            <person name="Gonzalez-Pimentel J.L."/>
            <person name="Miller A.Z."/>
            <person name="Laiz L."/>
            <person name="Saiz-Jimenez C."/>
        </authorList>
    </citation>
    <scope>NUCLEOTIDE SEQUENCE [LARGE SCALE GENOMIC DNA]</scope>
    <source>
        <strain evidence="2 3">1011MAR4D40.2</strain>
    </source>
</reference>
<dbReference type="EMBL" id="QXMN01000101">
    <property type="protein sequence ID" value="RIX72275.1"/>
    <property type="molecule type" value="Genomic_DNA"/>
</dbReference>
<dbReference type="Proteomes" id="UP000265619">
    <property type="component" value="Unassembled WGS sequence"/>
</dbReference>
<sequence>FDNQTGKVLWKGRLPVGAQATPMTYLSPESGRQFVVVSAGGARMTADKGDYVVAYALPKK</sequence>